<dbReference type="SMART" id="SM00744">
    <property type="entry name" value="RINGv"/>
    <property type="match status" value="1"/>
</dbReference>
<name>A0A9N7NIV5_STRHE</name>
<feature type="transmembrane region" description="Helical" evidence="4">
    <location>
        <begin position="276"/>
        <end position="294"/>
    </location>
</feature>
<protein>
    <submittedName>
        <fullName evidence="7">PAR1 protein</fullName>
    </submittedName>
</protein>
<proteinExistence type="predicted"/>
<reference evidence="7" key="1">
    <citation type="submission" date="2019-12" db="EMBL/GenBank/DDBJ databases">
        <authorList>
            <person name="Scholes J."/>
        </authorList>
    </citation>
    <scope>NUCLEOTIDE SEQUENCE</scope>
</reference>
<dbReference type="InterPro" id="IPR013083">
    <property type="entry name" value="Znf_RING/FYVE/PHD"/>
</dbReference>
<feature type="signal peptide" evidence="5">
    <location>
        <begin position="1"/>
        <end position="23"/>
    </location>
</feature>
<dbReference type="AlphaFoldDB" id="A0A9N7NIV5"/>
<accession>A0A9N7NIV5</accession>
<dbReference type="Gene3D" id="3.30.40.10">
    <property type="entry name" value="Zinc/RING finger domain, C3HC4 (zinc finger)"/>
    <property type="match status" value="1"/>
</dbReference>
<dbReference type="InterPro" id="IPR011016">
    <property type="entry name" value="Znf_RING-CH"/>
</dbReference>
<evidence type="ECO:0000313" key="8">
    <source>
        <dbReference type="Proteomes" id="UP001153555"/>
    </source>
</evidence>
<dbReference type="GO" id="GO:0008270">
    <property type="term" value="F:zinc ion binding"/>
    <property type="evidence" value="ECO:0007669"/>
    <property type="project" value="UniProtKB-KW"/>
</dbReference>
<feature type="chain" id="PRO_5040329701" evidence="5">
    <location>
        <begin position="24"/>
        <end position="300"/>
    </location>
</feature>
<dbReference type="InterPro" id="IPR009489">
    <property type="entry name" value="PAR1"/>
</dbReference>
<dbReference type="SUPFAM" id="SSF57850">
    <property type="entry name" value="RING/U-box"/>
    <property type="match status" value="1"/>
</dbReference>
<keyword evidence="4" id="KW-0472">Membrane</keyword>
<evidence type="ECO:0000313" key="7">
    <source>
        <dbReference type="EMBL" id="CAA0829827.1"/>
    </source>
</evidence>
<comment type="caution">
    <text evidence="7">The sequence shown here is derived from an EMBL/GenBank/DDBJ whole genome shotgun (WGS) entry which is preliminary data.</text>
</comment>
<dbReference type="EMBL" id="CACSLK010027789">
    <property type="protein sequence ID" value="CAA0829827.1"/>
    <property type="molecule type" value="Genomic_DNA"/>
</dbReference>
<keyword evidence="8" id="KW-1185">Reference proteome</keyword>
<gene>
    <name evidence="7" type="ORF">SHERM_25342</name>
</gene>
<dbReference type="Pfam" id="PF12906">
    <property type="entry name" value="RINGv"/>
    <property type="match status" value="1"/>
</dbReference>
<evidence type="ECO:0000259" key="6">
    <source>
        <dbReference type="PROSITE" id="PS51292"/>
    </source>
</evidence>
<evidence type="ECO:0000256" key="5">
    <source>
        <dbReference type="SAM" id="SignalP"/>
    </source>
</evidence>
<keyword evidence="4" id="KW-0812">Transmembrane</keyword>
<keyword evidence="2" id="KW-0863">Zinc-finger</keyword>
<keyword evidence="3" id="KW-0862">Zinc</keyword>
<dbReference type="PANTHER" id="PTHR33649:SF4">
    <property type="entry name" value="PAR1 PROTEIN"/>
    <property type="match status" value="1"/>
</dbReference>
<evidence type="ECO:0000256" key="4">
    <source>
        <dbReference type="SAM" id="Phobius"/>
    </source>
</evidence>
<evidence type="ECO:0000256" key="2">
    <source>
        <dbReference type="ARBA" id="ARBA00022771"/>
    </source>
</evidence>
<organism evidence="7 8">
    <name type="scientific">Striga hermonthica</name>
    <name type="common">Purple witchweed</name>
    <name type="synonym">Buchnera hermonthica</name>
    <dbReference type="NCBI Taxonomy" id="68872"/>
    <lineage>
        <taxon>Eukaryota</taxon>
        <taxon>Viridiplantae</taxon>
        <taxon>Streptophyta</taxon>
        <taxon>Embryophyta</taxon>
        <taxon>Tracheophyta</taxon>
        <taxon>Spermatophyta</taxon>
        <taxon>Magnoliopsida</taxon>
        <taxon>eudicotyledons</taxon>
        <taxon>Gunneridae</taxon>
        <taxon>Pentapetalae</taxon>
        <taxon>asterids</taxon>
        <taxon>lamiids</taxon>
        <taxon>Lamiales</taxon>
        <taxon>Orobanchaceae</taxon>
        <taxon>Buchnereae</taxon>
        <taxon>Striga</taxon>
    </lineage>
</organism>
<dbReference type="OrthoDB" id="867840at2759"/>
<keyword evidence="1" id="KW-0479">Metal-binding</keyword>
<dbReference type="PANTHER" id="PTHR33649">
    <property type="entry name" value="PAR1 PROTEIN"/>
    <property type="match status" value="1"/>
</dbReference>
<evidence type="ECO:0000256" key="3">
    <source>
        <dbReference type="ARBA" id="ARBA00022833"/>
    </source>
</evidence>
<dbReference type="PROSITE" id="PS51292">
    <property type="entry name" value="ZF_RING_CH"/>
    <property type="match status" value="1"/>
</dbReference>
<feature type="domain" description="RING-CH-type" evidence="6">
    <location>
        <begin position="172"/>
        <end position="236"/>
    </location>
</feature>
<evidence type="ECO:0000256" key="1">
    <source>
        <dbReference type="ARBA" id="ARBA00022723"/>
    </source>
</evidence>
<keyword evidence="5" id="KW-0732">Signal</keyword>
<dbReference type="Proteomes" id="UP001153555">
    <property type="component" value="Unassembled WGS sequence"/>
</dbReference>
<keyword evidence="4" id="KW-1133">Transmembrane helix</keyword>
<sequence length="300" mass="31753">MGSPMKMSLIFIACSLFFKGYLAEVICENLPENLCAFGISSSGKRCVLENYKNEASGSLDYTCQTSEIVAETFSGHIESDSCVAACGLDRRLVGISSDALLSPEFTATLCSPACYQNCPNIVDLYFNLAAGEGVFLPALCKKQNSSPRRAALELLSSGGGGTPFTVDDGLAPSPAPATICHLSLFSSSPGCSGPAIELGCACKDDLAAAHKHCADTWFKIRGNKTCEICNSIAENVAGPTIDFDFAQEDSESSIDGTEESGQSNAGVRRCLNGHRLLNILLGCLVFAFAISWLLHFNIPS</sequence>
<dbReference type="Pfam" id="PF06521">
    <property type="entry name" value="PAR1"/>
    <property type="match status" value="1"/>
</dbReference>